<keyword evidence="10" id="KW-0804">Transcription</keyword>
<dbReference type="InterPro" id="IPR036236">
    <property type="entry name" value="Znf_C2H2_sf"/>
</dbReference>
<keyword evidence="6 12" id="KW-0863">Zinc-finger</keyword>
<name>A0A6F9D815_9ASCI</name>
<dbReference type="Pfam" id="PF00096">
    <property type="entry name" value="zf-C2H2"/>
    <property type="match status" value="3"/>
</dbReference>
<evidence type="ECO:0000256" key="9">
    <source>
        <dbReference type="ARBA" id="ARBA00023125"/>
    </source>
</evidence>
<evidence type="ECO:0000256" key="3">
    <source>
        <dbReference type="ARBA" id="ARBA00006991"/>
    </source>
</evidence>
<organism evidence="15">
    <name type="scientific">Phallusia mammillata</name>
    <dbReference type="NCBI Taxonomy" id="59560"/>
    <lineage>
        <taxon>Eukaryota</taxon>
        <taxon>Metazoa</taxon>
        <taxon>Chordata</taxon>
        <taxon>Tunicata</taxon>
        <taxon>Ascidiacea</taxon>
        <taxon>Phlebobranchia</taxon>
        <taxon>Ascidiidae</taxon>
        <taxon>Phallusia</taxon>
    </lineage>
</organism>
<evidence type="ECO:0000256" key="12">
    <source>
        <dbReference type="PROSITE-ProRule" id="PRU00042"/>
    </source>
</evidence>
<evidence type="ECO:0000256" key="4">
    <source>
        <dbReference type="ARBA" id="ARBA00022723"/>
    </source>
</evidence>
<evidence type="ECO:0000256" key="1">
    <source>
        <dbReference type="ARBA" id="ARBA00003767"/>
    </source>
</evidence>
<dbReference type="GO" id="GO:0003677">
    <property type="term" value="F:DNA binding"/>
    <property type="evidence" value="ECO:0007669"/>
    <property type="project" value="UniProtKB-KW"/>
</dbReference>
<dbReference type="InterPro" id="IPR050331">
    <property type="entry name" value="Zinc_finger"/>
</dbReference>
<feature type="compositionally biased region" description="Low complexity" evidence="13">
    <location>
        <begin position="425"/>
        <end position="440"/>
    </location>
</feature>
<sequence>MALPLKRSSRTIKVTQRLADSKKQEESFKRRGTSSDGSQKETLAQALKRKRESVVNVLDKIEFEKRDEYSLKELRIMDGPTLLRLFAIKSTMKDETVAYRCQFSPKICEKMFYKPNEKSNYRLMCGHLLEHVLMHAKKSLRNPSFYTKKRYFPCNVERQESSHSPPSTYQTLLTKQHVVEHSPNKIMVIKEEPALTIGGFPTTEVEELFVSPDAKEALFSAIALRPMKEEVSSSRKKKRINTRLNRKKVTAEKKESIEQRRQKQLLKRFRNQPTVVIEDIAAQHRNLNSSVNVTDFLSTSHQENNSDCASDFSADSTDSEDQPSMVLSRNKSLLASLPPTKQKLNRPSYSRMKTVPSILRRPRKSTNTALLTSTDPISNIKIESYKSLAAGEDNDQGFINVVDTDTEKSDESGSDVEAEEEEVENSNSSSDIASDSSVWNSDREDEPTMGVPQIRKAPRKQKLVAVEEDEPEEKVGQELSGLDLSRYAISHDHCYTGDRSYVVGSCTIEKNAAKGLSSSKFLDMISKENRDLAKKSNVKAKEVIRVLTKSQVRYNNEYRLQGPSSKKIETSEDPKIKARALKLISELRHRKPKEVMVCTERIVSDGQSSFIVQDFYSCEICGKRFTAPNSLYGHYRGHAGIKPFRCDVCGKTFTRSHSLSYHAMIHTNSARFECQYCKRRFRHPTHYKEHLHRHTGEEPYHCTDCPRRFKTRNTYRRHMIAKHHKKITPMGSVPFQTRILQTETVTMNT</sequence>
<evidence type="ECO:0000313" key="15">
    <source>
        <dbReference type="EMBL" id="CAB3225254.1"/>
    </source>
</evidence>
<feature type="compositionally biased region" description="Acidic residues" evidence="13">
    <location>
        <begin position="412"/>
        <end position="424"/>
    </location>
</feature>
<keyword evidence="7" id="KW-0862">Zinc</keyword>
<feature type="domain" description="C2H2-type" evidence="14">
    <location>
        <begin position="700"/>
        <end position="729"/>
    </location>
</feature>
<comment type="function">
    <text evidence="1">May be involved in transcriptional regulation.</text>
</comment>
<keyword evidence="9" id="KW-0238">DNA-binding</keyword>
<keyword evidence="4" id="KW-0479">Metal-binding</keyword>
<feature type="region of interest" description="Disordered" evidence="13">
    <location>
        <begin position="1"/>
        <end position="41"/>
    </location>
</feature>
<evidence type="ECO:0000256" key="6">
    <source>
        <dbReference type="ARBA" id="ARBA00022771"/>
    </source>
</evidence>
<dbReference type="PANTHER" id="PTHR16515:SF49">
    <property type="entry name" value="GASTRULA ZINC FINGER PROTEIN XLCGF49.1-LIKE-RELATED"/>
    <property type="match status" value="1"/>
</dbReference>
<feature type="domain" description="C2H2-type" evidence="14">
    <location>
        <begin position="616"/>
        <end position="643"/>
    </location>
</feature>
<dbReference type="SUPFAM" id="SSF57667">
    <property type="entry name" value="beta-beta-alpha zinc fingers"/>
    <property type="match status" value="2"/>
</dbReference>
<protein>
    <submittedName>
        <fullName evidence="15">ZF(C2H2)-128 zinc finger protein</fullName>
    </submittedName>
</protein>
<keyword evidence="8" id="KW-0805">Transcription regulation</keyword>
<dbReference type="PROSITE" id="PS00028">
    <property type="entry name" value="ZINC_FINGER_C2H2_1"/>
    <property type="match status" value="4"/>
</dbReference>
<comment type="similarity">
    <text evidence="3">Belongs to the krueppel C2H2-type zinc-finger protein family.</text>
</comment>
<dbReference type="FunFam" id="3.30.160.60:FF:000771">
    <property type="entry name" value="zinc finger protein 648"/>
    <property type="match status" value="1"/>
</dbReference>
<dbReference type="PANTHER" id="PTHR16515">
    <property type="entry name" value="PR DOMAIN ZINC FINGER PROTEIN"/>
    <property type="match status" value="1"/>
</dbReference>
<reference evidence="15" key="1">
    <citation type="submission" date="2020-04" db="EMBL/GenBank/DDBJ databases">
        <authorList>
            <person name="Neveu A P."/>
        </authorList>
    </citation>
    <scope>NUCLEOTIDE SEQUENCE</scope>
    <source>
        <tissue evidence="15">Whole embryo</tissue>
    </source>
</reference>
<dbReference type="AlphaFoldDB" id="A0A6F9D815"/>
<evidence type="ECO:0000256" key="7">
    <source>
        <dbReference type="ARBA" id="ARBA00022833"/>
    </source>
</evidence>
<feature type="compositionally biased region" description="Basic and acidic residues" evidence="13">
    <location>
        <begin position="19"/>
        <end position="29"/>
    </location>
</feature>
<feature type="region of interest" description="Disordered" evidence="13">
    <location>
        <begin position="405"/>
        <end position="477"/>
    </location>
</feature>
<keyword evidence="11" id="KW-0539">Nucleus</keyword>
<dbReference type="GO" id="GO:0005634">
    <property type="term" value="C:nucleus"/>
    <property type="evidence" value="ECO:0007669"/>
    <property type="project" value="UniProtKB-SubCell"/>
</dbReference>
<dbReference type="GO" id="GO:0010468">
    <property type="term" value="P:regulation of gene expression"/>
    <property type="evidence" value="ECO:0007669"/>
    <property type="project" value="TreeGrafter"/>
</dbReference>
<evidence type="ECO:0000259" key="14">
    <source>
        <dbReference type="PROSITE" id="PS50157"/>
    </source>
</evidence>
<gene>
    <name evidence="15" type="primary">Bcl6</name>
</gene>
<dbReference type="InterPro" id="IPR013087">
    <property type="entry name" value="Znf_C2H2_type"/>
</dbReference>
<comment type="subcellular location">
    <subcellularLocation>
        <location evidence="2">Nucleus</location>
    </subcellularLocation>
</comment>
<feature type="domain" description="C2H2-type" evidence="14">
    <location>
        <begin position="644"/>
        <end position="671"/>
    </location>
</feature>
<feature type="compositionally biased region" description="Polar residues" evidence="13">
    <location>
        <begin position="302"/>
        <end position="316"/>
    </location>
</feature>
<feature type="domain" description="C2H2-type" evidence="14">
    <location>
        <begin position="672"/>
        <end position="699"/>
    </location>
</feature>
<dbReference type="Gene3D" id="3.30.160.60">
    <property type="entry name" value="Classic Zinc Finger"/>
    <property type="match status" value="3"/>
</dbReference>
<dbReference type="GO" id="GO:0008270">
    <property type="term" value="F:zinc ion binding"/>
    <property type="evidence" value="ECO:0007669"/>
    <property type="project" value="UniProtKB-KW"/>
</dbReference>
<dbReference type="EMBL" id="LR783294">
    <property type="protein sequence ID" value="CAB3225254.1"/>
    <property type="molecule type" value="mRNA"/>
</dbReference>
<accession>A0A6F9D815</accession>
<evidence type="ECO:0000256" key="13">
    <source>
        <dbReference type="SAM" id="MobiDB-lite"/>
    </source>
</evidence>
<proteinExistence type="evidence at transcript level"/>
<evidence type="ECO:0000256" key="5">
    <source>
        <dbReference type="ARBA" id="ARBA00022737"/>
    </source>
</evidence>
<keyword evidence="5" id="KW-0677">Repeat</keyword>
<dbReference type="SMART" id="SM00355">
    <property type="entry name" value="ZnF_C2H2"/>
    <property type="match status" value="4"/>
</dbReference>
<evidence type="ECO:0000256" key="8">
    <source>
        <dbReference type="ARBA" id="ARBA00023015"/>
    </source>
</evidence>
<feature type="region of interest" description="Disordered" evidence="13">
    <location>
        <begin position="302"/>
        <end position="326"/>
    </location>
</feature>
<evidence type="ECO:0000256" key="10">
    <source>
        <dbReference type="ARBA" id="ARBA00023163"/>
    </source>
</evidence>
<evidence type="ECO:0000256" key="11">
    <source>
        <dbReference type="ARBA" id="ARBA00023242"/>
    </source>
</evidence>
<evidence type="ECO:0000256" key="2">
    <source>
        <dbReference type="ARBA" id="ARBA00004123"/>
    </source>
</evidence>
<dbReference type="PROSITE" id="PS50157">
    <property type="entry name" value="ZINC_FINGER_C2H2_2"/>
    <property type="match status" value="4"/>
</dbReference>